<protein>
    <submittedName>
        <fullName evidence="2">Uncharacterized protein</fullName>
    </submittedName>
</protein>
<reference evidence="2 4" key="1">
    <citation type="journal article" date="2014" name="Nat. Genet.">
        <title>Genome and transcriptome of the porcine whipworm Trichuris suis.</title>
        <authorList>
            <person name="Jex A.R."/>
            <person name="Nejsum P."/>
            <person name="Schwarz E.M."/>
            <person name="Hu L."/>
            <person name="Young N.D."/>
            <person name="Hall R.S."/>
            <person name="Korhonen P.K."/>
            <person name="Liao S."/>
            <person name="Thamsborg S."/>
            <person name="Xia J."/>
            <person name="Xu P."/>
            <person name="Wang S."/>
            <person name="Scheerlinck J.P."/>
            <person name="Hofmann A."/>
            <person name="Sternberg P.W."/>
            <person name="Wang J."/>
            <person name="Gasser R.B."/>
        </authorList>
    </citation>
    <scope>NUCLEOTIDE SEQUENCE [LARGE SCALE GENOMIC DNA]</scope>
    <source>
        <strain evidence="3">DCEP-RM93F</strain>
        <strain evidence="2">DCEP-RM93M</strain>
    </source>
</reference>
<accession>A0A085M0I3</accession>
<evidence type="ECO:0000256" key="1">
    <source>
        <dbReference type="SAM" id="MobiDB-lite"/>
    </source>
</evidence>
<evidence type="ECO:0000313" key="3">
    <source>
        <dbReference type="EMBL" id="KFD63166.1"/>
    </source>
</evidence>
<dbReference type="EMBL" id="KL367579">
    <property type="protein sequence ID" value="KFD63166.1"/>
    <property type="molecule type" value="Genomic_DNA"/>
</dbReference>
<organism evidence="2 4">
    <name type="scientific">Trichuris suis</name>
    <name type="common">pig whipworm</name>
    <dbReference type="NCBI Taxonomy" id="68888"/>
    <lineage>
        <taxon>Eukaryota</taxon>
        <taxon>Metazoa</taxon>
        <taxon>Ecdysozoa</taxon>
        <taxon>Nematoda</taxon>
        <taxon>Enoplea</taxon>
        <taxon>Dorylaimia</taxon>
        <taxon>Trichinellida</taxon>
        <taxon>Trichuridae</taxon>
        <taxon>Trichuris</taxon>
    </lineage>
</organism>
<name>A0A085M0I3_9BILA</name>
<proteinExistence type="predicted"/>
<evidence type="ECO:0000313" key="2">
    <source>
        <dbReference type="EMBL" id="KFD50729.1"/>
    </source>
</evidence>
<gene>
    <name evidence="2" type="ORF">M513_08385</name>
    <name evidence="3" type="ORF">M514_08385</name>
</gene>
<evidence type="ECO:0000313" key="4">
    <source>
        <dbReference type="Proteomes" id="UP000030764"/>
    </source>
</evidence>
<dbReference type="Proteomes" id="UP000030758">
    <property type="component" value="Unassembled WGS sequence"/>
</dbReference>
<dbReference type="Proteomes" id="UP000030764">
    <property type="component" value="Unassembled WGS sequence"/>
</dbReference>
<keyword evidence="4" id="KW-1185">Reference proteome</keyword>
<dbReference type="AlphaFoldDB" id="A0A085M0I3"/>
<sequence>MQGKQKEEKKRMMMKNQEAHSRQLITAQLSDALQTIEQRLQWHEDSDCNAERSRIAKRDVRDNFKPYK</sequence>
<dbReference type="EMBL" id="KL363249">
    <property type="protein sequence ID" value="KFD50729.1"/>
    <property type="molecule type" value="Genomic_DNA"/>
</dbReference>
<feature type="region of interest" description="Disordered" evidence="1">
    <location>
        <begin position="1"/>
        <end position="21"/>
    </location>
</feature>